<dbReference type="FunFam" id="1.10.8.10:FF:000001">
    <property type="entry name" value="Elongation factor Ts"/>
    <property type="match status" value="1"/>
</dbReference>
<sequence>MISASKEKIQELREKSGVSVMACKKALEDAGGDLEKAFSLLKEVGATLALKKEGRETKTGIIQSYVHGGKIGVLVELKCETDFVARNPEFQNFAKEIAMQIAATAPENISGLLGEMYIKNSSQTVADYLNEMIGKFGEKIEISNFARLEL</sequence>
<comment type="similarity">
    <text evidence="1 5 6">Belongs to the EF-Ts family.</text>
</comment>
<dbReference type="GO" id="GO:0005737">
    <property type="term" value="C:cytoplasm"/>
    <property type="evidence" value="ECO:0007669"/>
    <property type="project" value="UniProtKB-SubCell"/>
</dbReference>
<evidence type="ECO:0000313" key="10">
    <source>
        <dbReference type="Proteomes" id="UP000034036"/>
    </source>
</evidence>
<dbReference type="SUPFAM" id="SSF46934">
    <property type="entry name" value="UBA-like"/>
    <property type="match status" value="1"/>
</dbReference>
<dbReference type="InterPro" id="IPR009060">
    <property type="entry name" value="UBA-like_sf"/>
</dbReference>
<comment type="function">
    <text evidence="5 6">Associates with the EF-Tu.GDP complex and induces the exchange of GDP to GTP. It remains bound to the aminoacyl-tRNA.EF-Tu.GTP complex up to the GTP hydrolysis stage on the ribosome.</text>
</comment>
<evidence type="ECO:0000256" key="7">
    <source>
        <dbReference type="RuleBase" id="RU000643"/>
    </source>
</evidence>
<evidence type="ECO:0000256" key="3">
    <source>
        <dbReference type="ARBA" id="ARBA00022768"/>
    </source>
</evidence>
<evidence type="ECO:0000259" key="8">
    <source>
        <dbReference type="Pfam" id="PF00889"/>
    </source>
</evidence>
<evidence type="ECO:0000256" key="5">
    <source>
        <dbReference type="HAMAP-Rule" id="MF_00050"/>
    </source>
</evidence>
<dbReference type="InterPro" id="IPR001816">
    <property type="entry name" value="Transl_elong_EFTs/EF1B"/>
</dbReference>
<dbReference type="HAMAP" id="MF_00050">
    <property type="entry name" value="EF_Ts"/>
    <property type="match status" value="1"/>
</dbReference>
<gene>
    <name evidence="5" type="primary">tsf</name>
    <name evidence="9" type="ORF">UV11_C0005G0003</name>
</gene>
<dbReference type="PANTHER" id="PTHR11741">
    <property type="entry name" value="ELONGATION FACTOR TS"/>
    <property type="match status" value="1"/>
</dbReference>
<evidence type="ECO:0000313" key="9">
    <source>
        <dbReference type="EMBL" id="KKS48684.1"/>
    </source>
</evidence>
<dbReference type="Proteomes" id="UP000034036">
    <property type="component" value="Unassembled WGS sequence"/>
</dbReference>
<name>A0A0G0ZJ27_9BACT</name>
<evidence type="ECO:0000256" key="4">
    <source>
        <dbReference type="ARBA" id="ARBA00022917"/>
    </source>
</evidence>
<keyword evidence="3 5" id="KW-0251">Elongation factor</keyword>
<keyword evidence="4 5" id="KW-0648">Protein biosynthesis</keyword>
<dbReference type="CDD" id="cd14275">
    <property type="entry name" value="UBA_EF-Ts"/>
    <property type="match status" value="1"/>
</dbReference>
<dbReference type="InterPro" id="IPR018101">
    <property type="entry name" value="Transl_elong_Ts_CS"/>
</dbReference>
<dbReference type="EMBL" id="LCDF01000005">
    <property type="protein sequence ID" value="KKS48684.1"/>
    <property type="molecule type" value="Genomic_DNA"/>
</dbReference>
<dbReference type="GO" id="GO:0003746">
    <property type="term" value="F:translation elongation factor activity"/>
    <property type="evidence" value="ECO:0007669"/>
    <property type="project" value="UniProtKB-UniRule"/>
</dbReference>
<feature type="region of interest" description="Involved in Mg(2+) ion dislocation from EF-Tu" evidence="5">
    <location>
        <begin position="81"/>
        <end position="84"/>
    </location>
</feature>
<dbReference type="STRING" id="1618659.UV11_C0005G0003"/>
<dbReference type="NCBIfam" id="TIGR00116">
    <property type="entry name" value="tsf"/>
    <property type="match status" value="1"/>
</dbReference>
<proteinExistence type="inferred from homology"/>
<comment type="caution">
    <text evidence="9">The sequence shown here is derived from an EMBL/GenBank/DDBJ whole genome shotgun (WGS) entry which is preliminary data.</text>
</comment>
<dbReference type="InterPro" id="IPR036402">
    <property type="entry name" value="EF-Ts_dimer_sf"/>
</dbReference>
<protein>
    <recommendedName>
        <fullName evidence="2 5">Elongation factor Ts</fullName>
        <shortName evidence="5">EF-Ts</shortName>
    </recommendedName>
</protein>
<evidence type="ECO:0000256" key="6">
    <source>
        <dbReference type="RuleBase" id="RU000642"/>
    </source>
</evidence>
<dbReference type="AlphaFoldDB" id="A0A0G0ZJ27"/>
<dbReference type="Pfam" id="PF00889">
    <property type="entry name" value="EF_TS"/>
    <property type="match status" value="1"/>
</dbReference>
<evidence type="ECO:0000256" key="1">
    <source>
        <dbReference type="ARBA" id="ARBA00005532"/>
    </source>
</evidence>
<comment type="subcellular location">
    <subcellularLocation>
        <location evidence="5 7">Cytoplasm</location>
    </subcellularLocation>
</comment>
<dbReference type="PROSITE" id="PS01126">
    <property type="entry name" value="EF_TS_1"/>
    <property type="match status" value="1"/>
</dbReference>
<dbReference type="PANTHER" id="PTHR11741:SF0">
    <property type="entry name" value="ELONGATION FACTOR TS, MITOCHONDRIAL"/>
    <property type="match status" value="1"/>
</dbReference>
<evidence type="ECO:0000256" key="2">
    <source>
        <dbReference type="ARBA" id="ARBA00016956"/>
    </source>
</evidence>
<reference evidence="9 10" key="1">
    <citation type="journal article" date="2015" name="Nature">
        <title>rRNA introns, odd ribosomes, and small enigmatic genomes across a large radiation of phyla.</title>
        <authorList>
            <person name="Brown C.T."/>
            <person name="Hug L.A."/>
            <person name="Thomas B.C."/>
            <person name="Sharon I."/>
            <person name="Castelle C.J."/>
            <person name="Singh A."/>
            <person name="Wilkins M.J."/>
            <person name="Williams K.H."/>
            <person name="Banfield J.F."/>
        </authorList>
    </citation>
    <scope>NUCLEOTIDE SEQUENCE [LARGE SCALE GENOMIC DNA]</scope>
</reference>
<dbReference type="PROSITE" id="PS01127">
    <property type="entry name" value="EF_TS_2"/>
    <property type="match status" value="1"/>
</dbReference>
<dbReference type="InterPro" id="IPR014039">
    <property type="entry name" value="Transl_elong_EFTs/EF1B_dimer"/>
</dbReference>
<dbReference type="SUPFAM" id="SSF54713">
    <property type="entry name" value="Elongation factor Ts (EF-Ts), dimerisation domain"/>
    <property type="match status" value="1"/>
</dbReference>
<dbReference type="PATRIC" id="fig|1618659.3.peg.182"/>
<keyword evidence="5" id="KW-0963">Cytoplasm</keyword>
<organism evidence="9 10">
    <name type="scientific">Candidatus Giovannonibacteria bacterium GW2011_GWF2_42_19</name>
    <dbReference type="NCBI Taxonomy" id="1618659"/>
    <lineage>
        <taxon>Bacteria</taxon>
        <taxon>Candidatus Giovannoniibacteriota</taxon>
    </lineage>
</organism>
<dbReference type="Gene3D" id="1.10.8.10">
    <property type="entry name" value="DNA helicase RuvA subunit, C-terminal domain"/>
    <property type="match status" value="1"/>
</dbReference>
<accession>A0A0G0ZJ27</accession>
<feature type="domain" description="Translation elongation factor EFTs/EF1B dimerisation" evidence="8">
    <location>
        <begin position="72"/>
        <end position="149"/>
    </location>
</feature>
<dbReference type="Gene3D" id="3.30.479.20">
    <property type="entry name" value="Elongation factor Ts, dimerisation domain"/>
    <property type="match status" value="1"/>
</dbReference>